<feature type="compositionally biased region" description="Basic and acidic residues" evidence="1">
    <location>
        <begin position="107"/>
        <end position="118"/>
    </location>
</feature>
<evidence type="ECO:0000313" key="3">
    <source>
        <dbReference type="Proteomes" id="UP001195483"/>
    </source>
</evidence>
<protein>
    <submittedName>
        <fullName evidence="2">Uncharacterized protein</fullName>
    </submittedName>
</protein>
<dbReference type="AlphaFoldDB" id="A0AAE0S4X9"/>
<evidence type="ECO:0000313" key="2">
    <source>
        <dbReference type="EMBL" id="KAK3585312.1"/>
    </source>
</evidence>
<accession>A0AAE0S4X9</accession>
<sequence>MIIVSLKMMDKLNVWNLTLKQKTHQMKILGTQKAEVKSGSANKLGKRFKTRNAQGTNTEYEVNCIVHISKLKYGYRVKIEQRKYSHEQRSTEEYRKDSKIFFENIETEQKKQQTERYEVSPQNYPRR</sequence>
<evidence type="ECO:0000256" key="1">
    <source>
        <dbReference type="SAM" id="MobiDB-lite"/>
    </source>
</evidence>
<reference evidence="2" key="1">
    <citation type="journal article" date="2021" name="Genome Biol. Evol.">
        <title>A High-Quality Reference Genome for a Parasitic Bivalve with Doubly Uniparental Inheritance (Bivalvia: Unionida).</title>
        <authorList>
            <person name="Smith C.H."/>
        </authorList>
    </citation>
    <scope>NUCLEOTIDE SEQUENCE</scope>
    <source>
        <strain evidence="2">CHS0354</strain>
    </source>
</reference>
<dbReference type="Proteomes" id="UP001195483">
    <property type="component" value="Unassembled WGS sequence"/>
</dbReference>
<keyword evidence="3" id="KW-1185">Reference proteome</keyword>
<reference evidence="2" key="3">
    <citation type="submission" date="2023-05" db="EMBL/GenBank/DDBJ databases">
        <authorList>
            <person name="Smith C.H."/>
        </authorList>
    </citation>
    <scope>NUCLEOTIDE SEQUENCE</scope>
    <source>
        <strain evidence="2">CHS0354</strain>
        <tissue evidence="2">Mantle</tissue>
    </source>
</reference>
<gene>
    <name evidence="2" type="ORF">CHS0354_040260</name>
</gene>
<reference evidence="2" key="2">
    <citation type="journal article" date="2021" name="Genome Biol. Evol.">
        <title>Developing a high-quality reference genome for a parasitic bivalve with doubly uniparental inheritance (Bivalvia: Unionida).</title>
        <authorList>
            <person name="Smith C.H."/>
        </authorList>
    </citation>
    <scope>NUCLEOTIDE SEQUENCE</scope>
    <source>
        <strain evidence="2">CHS0354</strain>
        <tissue evidence="2">Mantle</tissue>
    </source>
</reference>
<organism evidence="2 3">
    <name type="scientific">Potamilus streckersoni</name>
    <dbReference type="NCBI Taxonomy" id="2493646"/>
    <lineage>
        <taxon>Eukaryota</taxon>
        <taxon>Metazoa</taxon>
        <taxon>Spiralia</taxon>
        <taxon>Lophotrochozoa</taxon>
        <taxon>Mollusca</taxon>
        <taxon>Bivalvia</taxon>
        <taxon>Autobranchia</taxon>
        <taxon>Heteroconchia</taxon>
        <taxon>Palaeoheterodonta</taxon>
        <taxon>Unionida</taxon>
        <taxon>Unionoidea</taxon>
        <taxon>Unionidae</taxon>
        <taxon>Ambleminae</taxon>
        <taxon>Lampsilini</taxon>
        <taxon>Potamilus</taxon>
    </lineage>
</organism>
<name>A0AAE0S4X9_9BIVA</name>
<proteinExistence type="predicted"/>
<comment type="caution">
    <text evidence="2">The sequence shown here is derived from an EMBL/GenBank/DDBJ whole genome shotgun (WGS) entry which is preliminary data.</text>
</comment>
<feature type="region of interest" description="Disordered" evidence="1">
    <location>
        <begin position="107"/>
        <end position="127"/>
    </location>
</feature>
<dbReference type="EMBL" id="JAEAOA010002332">
    <property type="protein sequence ID" value="KAK3585312.1"/>
    <property type="molecule type" value="Genomic_DNA"/>
</dbReference>